<reference evidence="4" key="1">
    <citation type="journal article" date="2019" name="Int. J. Syst. Evol. Microbiol.">
        <title>The Global Catalogue of Microorganisms (GCM) 10K type strain sequencing project: providing services to taxonomists for standard genome sequencing and annotation.</title>
        <authorList>
            <consortium name="The Broad Institute Genomics Platform"/>
            <consortium name="The Broad Institute Genome Sequencing Center for Infectious Disease"/>
            <person name="Wu L."/>
            <person name="Ma J."/>
        </authorList>
    </citation>
    <scope>NUCLEOTIDE SEQUENCE [LARGE SCALE GENOMIC DNA]</scope>
    <source>
        <strain evidence="4">KCTC 52127</strain>
    </source>
</reference>
<organism evidence="3 4">
    <name type="scientific">Pseudotenacibaculum haliotis</name>
    <dbReference type="NCBI Taxonomy" id="1862138"/>
    <lineage>
        <taxon>Bacteria</taxon>
        <taxon>Pseudomonadati</taxon>
        <taxon>Bacteroidota</taxon>
        <taxon>Flavobacteriia</taxon>
        <taxon>Flavobacteriales</taxon>
        <taxon>Flavobacteriaceae</taxon>
        <taxon>Pseudotenacibaculum</taxon>
    </lineage>
</organism>
<keyword evidence="4" id="KW-1185">Reference proteome</keyword>
<dbReference type="RefSeq" id="WP_379665908.1">
    <property type="nucleotide sequence ID" value="NZ_JBHULH010000003.1"/>
</dbReference>
<name>A0ABW5LSM0_9FLAO</name>
<keyword evidence="2" id="KW-0732">Signal</keyword>
<keyword evidence="3" id="KW-0378">Hydrolase</keyword>
<evidence type="ECO:0000256" key="1">
    <source>
        <dbReference type="SAM" id="MobiDB-lite"/>
    </source>
</evidence>
<dbReference type="EMBL" id="JBHULH010000003">
    <property type="protein sequence ID" value="MFD2567199.1"/>
    <property type="molecule type" value="Genomic_DNA"/>
</dbReference>
<sequence length="342" mass="37204">MKKVIKFAVFTILMMVFVFTSCESNEEVNLENPSAENIINMNNLGNRTLVTDQDLLNSLRTLDIDVGIVSKGDFHLPDGTVEERIYIGSDITFTQEELNLLIDSASGRQYRTFNLVTGSNQNIDILGYTGGSQALSSKAQTALQWAVDNYNNLNTSLQFNLTFGTNYQAADMVVYDNTVNNPNGTGGVAGFPTSAGAPHKFIQIYGIEQFTTNVNEHVITHEIGHAVGFRHSDWFDRLSCPPQAQGNEGTGSDGAVHIPGTPTGRDVTSVMQACFSTSEDGEFNANDITALEFMYGTTTSGPCDGVSEWQSGVSYSIGDRVTYFGNLYERVSGGWTLIGPCN</sequence>
<comment type="caution">
    <text evidence="3">The sequence shown here is derived from an EMBL/GenBank/DDBJ whole genome shotgun (WGS) entry which is preliminary data.</text>
</comment>
<dbReference type="InterPro" id="IPR024079">
    <property type="entry name" value="MetalloPept_cat_dom_sf"/>
</dbReference>
<dbReference type="Proteomes" id="UP001597508">
    <property type="component" value="Unassembled WGS sequence"/>
</dbReference>
<dbReference type="SUPFAM" id="SSF55486">
    <property type="entry name" value="Metalloproteases ('zincins'), catalytic domain"/>
    <property type="match status" value="1"/>
</dbReference>
<feature type="chain" id="PRO_5046204922" evidence="2">
    <location>
        <begin position="21"/>
        <end position="342"/>
    </location>
</feature>
<feature type="region of interest" description="Disordered" evidence="1">
    <location>
        <begin position="241"/>
        <end position="263"/>
    </location>
</feature>
<dbReference type="GO" id="GO:0008237">
    <property type="term" value="F:metallopeptidase activity"/>
    <property type="evidence" value="ECO:0007669"/>
    <property type="project" value="UniProtKB-KW"/>
</dbReference>
<accession>A0ABW5LSM0</accession>
<evidence type="ECO:0000256" key="2">
    <source>
        <dbReference type="SAM" id="SignalP"/>
    </source>
</evidence>
<protein>
    <submittedName>
        <fullName evidence="3">M57 family metalloprotease</fullName>
    </submittedName>
</protein>
<evidence type="ECO:0000313" key="3">
    <source>
        <dbReference type="EMBL" id="MFD2567199.1"/>
    </source>
</evidence>
<dbReference type="PROSITE" id="PS51257">
    <property type="entry name" value="PROKAR_LIPOPROTEIN"/>
    <property type="match status" value="1"/>
</dbReference>
<evidence type="ECO:0000313" key="4">
    <source>
        <dbReference type="Proteomes" id="UP001597508"/>
    </source>
</evidence>
<dbReference type="Gene3D" id="2.10.10.20">
    <property type="entry name" value="Carbohydrate-binding module superfamily 5/12"/>
    <property type="match status" value="1"/>
</dbReference>
<feature type="signal peptide" evidence="2">
    <location>
        <begin position="1"/>
        <end position="20"/>
    </location>
</feature>
<dbReference type="Pfam" id="PF12388">
    <property type="entry name" value="Peptidase_M57"/>
    <property type="match status" value="1"/>
</dbReference>
<proteinExistence type="predicted"/>
<dbReference type="Gene3D" id="3.40.390.10">
    <property type="entry name" value="Collagenase (Catalytic Domain)"/>
    <property type="match status" value="1"/>
</dbReference>
<keyword evidence="3" id="KW-0645">Protease</keyword>
<keyword evidence="3" id="KW-0482">Metalloprotease</keyword>
<dbReference type="InterPro" id="IPR024653">
    <property type="entry name" value="Peptidase_M10/M27/M57"/>
</dbReference>
<gene>
    <name evidence="3" type="ORF">ACFSRZ_07420</name>
</gene>